<feature type="coiled-coil region" evidence="1">
    <location>
        <begin position="106"/>
        <end position="133"/>
    </location>
</feature>
<reference evidence="3 4" key="1">
    <citation type="journal article" date="2018" name="Nat. Ecol. Evol.">
        <title>Pezizomycetes genomes reveal the molecular basis of ectomycorrhizal truffle lifestyle.</title>
        <authorList>
            <person name="Murat C."/>
            <person name="Payen T."/>
            <person name="Noel B."/>
            <person name="Kuo A."/>
            <person name="Morin E."/>
            <person name="Chen J."/>
            <person name="Kohler A."/>
            <person name="Krizsan K."/>
            <person name="Balestrini R."/>
            <person name="Da Silva C."/>
            <person name="Montanini B."/>
            <person name="Hainaut M."/>
            <person name="Levati E."/>
            <person name="Barry K.W."/>
            <person name="Belfiori B."/>
            <person name="Cichocki N."/>
            <person name="Clum A."/>
            <person name="Dockter R.B."/>
            <person name="Fauchery L."/>
            <person name="Guy J."/>
            <person name="Iotti M."/>
            <person name="Le Tacon F."/>
            <person name="Lindquist E.A."/>
            <person name="Lipzen A."/>
            <person name="Malagnac F."/>
            <person name="Mello A."/>
            <person name="Molinier V."/>
            <person name="Miyauchi S."/>
            <person name="Poulain J."/>
            <person name="Riccioni C."/>
            <person name="Rubini A."/>
            <person name="Sitrit Y."/>
            <person name="Splivallo R."/>
            <person name="Traeger S."/>
            <person name="Wang M."/>
            <person name="Zifcakova L."/>
            <person name="Wipf D."/>
            <person name="Zambonelli A."/>
            <person name="Paolocci F."/>
            <person name="Nowrousian M."/>
            <person name="Ottonello S."/>
            <person name="Baldrian P."/>
            <person name="Spatafora J.W."/>
            <person name="Henrissat B."/>
            <person name="Nagy L.G."/>
            <person name="Aury J.M."/>
            <person name="Wincker P."/>
            <person name="Grigoriev I.V."/>
            <person name="Bonfante P."/>
            <person name="Martin F.M."/>
        </authorList>
    </citation>
    <scope>NUCLEOTIDE SEQUENCE [LARGE SCALE GENOMIC DNA]</scope>
    <source>
        <strain evidence="3 4">ATCC MYA-4762</strain>
    </source>
</reference>
<dbReference type="AlphaFoldDB" id="A0A3N4LPG0"/>
<accession>A0A3N4LPG0</accession>
<proteinExistence type="predicted"/>
<name>A0A3N4LPG0_9PEZI</name>
<evidence type="ECO:0008006" key="5">
    <source>
        <dbReference type="Google" id="ProtNLM"/>
    </source>
</evidence>
<dbReference type="EMBL" id="ML121540">
    <property type="protein sequence ID" value="RPB24793.1"/>
    <property type="molecule type" value="Genomic_DNA"/>
</dbReference>
<keyword evidence="1" id="KW-0175">Coiled coil</keyword>
<evidence type="ECO:0000256" key="2">
    <source>
        <dbReference type="SAM" id="MobiDB-lite"/>
    </source>
</evidence>
<sequence>MNEIDPVDRQSLEPNGVNGTHEEHLEVPSGGAEGSTTVGRTPTGKSGRVIERLMAENDRLRRELKVETTARAEERKAREAILQSRDSLQSTNDILVHQTNIDKRSLEKKDRKIEELKNERDTERQLRTVAERDLRQVQTEGDAELQSIRQELVMASTLREKAVSQYEALAAGWKRLDEIYRTKVEEMRRKLDDMINERARDQALLKRLDITVEQQRQEVEKMRHAKAKVTQRFEECMELAEAGIKDIRARADKLDVEAEKSLAEAHQALEEMRYVMNIKRNVTTLSFNSRDTREDDDSDCDEC</sequence>
<feature type="compositionally biased region" description="Polar residues" evidence="2">
    <location>
        <begin position="34"/>
        <end position="44"/>
    </location>
</feature>
<dbReference type="STRING" id="1051890.A0A3N4LPG0"/>
<feature type="region of interest" description="Disordered" evidence="2">
    <location>
        <begin position="1"/>
        <end position="47"/>
    </location>
</feature>
<protein>
    <recommendedName>
        <fullName evidence="5">SWI5-dependent HO expression protein 3</fullName>
    </recommendedName>
</protein>
<feature type="compositionally biased region" description="Basic and acidic residues" evidence="2">
    <location>
        <begin position="1"/>
        <end position="11"/>
    </location>
</feature>
<organism evidence="3 4">
    <name type="scientific">Terfezia boudieri ATCC MYA-4762</name>
    <dbReference type="NCBI Taxonomy" id="1051890"/>
    <lineage>
        <taxon>Eukaryota</taxon>
        <taxon>Fungi</taxon>
        <taxon>Dikarya</taxon>
        <taxon>Ascomycota</taxon>
        <taxon>Pezizomycotina</taxon>
        <taxon>Pezizomycetes</taxon>
        <taxon>Pezizales</taxon>
        <taxon>Pezizaceae</taxon>
        <taxon>Terfezia</taxon>
    </lineage>
</organism>
<evidence type="ECO:0000313" key="4">
    <source>
        <dbReference type="Proteomes" id="UP000267821"/>
    </source>
</evidence>
<gene>
    <name evidence="3" type="ORF">L211DRAFT_784636</name>
</gene>
<dbReference type="OrthoDB" id="3918393at2759"/>
<evidence type="ECO:0000256" key="1">
    <source>
        <dbReference type="SAM" id="Coils"/>
    </source>
</evidence>
<dbReference type="Proteomes" id="UP000267821">
    <property type="component" value="Unassembled WGS sequence"/>
</dbReference>
<dbReference type="InParanoid" id="A0A3N4LPG0"/>
<feature type="coiled-coil region" evidence="1">
    <location>
        <begin position="184"/>
        <end position="271"/>
    </location>
</feature>
<evidence type="ECO:0000313" key="3">
    <source>
        <dbReference type="EMBL" id="RPB24793.1"/>
    </source>
</evidence>
<keyword evidence="4" id="KW-1185">Reference proteome</keyword>